<organism evidence="1 2">
    <name type="scientific">Methylomusa anaerophila</name>
    <dbReference type="NCBI Taxonomy" id="1930071"/>
    <lineage>
        <taxon>Bacteria</taxon>
        <taxon>Bacillati</taxon>
        <taxon>Bacillota</taxon>
        <taxon>Negativicutes</taxon>
        <taxon>Selenomonadales</taxon>
        <taxon>Sporomusaceae</taxon>
        <taxon>Methylomusa</taxon>
    </lineage>
</organism>
<accession>A0A348AGW8</accession>
<dbReference type="RefSeq" id="WP_232035669.1">
    <property type="nucleotide sequence ID" value="NZ_AP018449.1"/>
</dbReference>
<reference evidence="1 2" key="1">
    <citation type="journal article" date="2018" name="Int. J. Syst. Evol. Microbiol.">
        <title>Methylomusa anaerophila gen. nov., sp. nov., an anaerobic methanol-utilizing bacterium isolated from a microbial fuel cell.</title>
        <authorList>
            <person name="Amano N."/>
            <person name="Yamamuro A."/>
            <person name="Miyahara M."/>
            <person name="Kouzuma A."/>
            <person name="Abe T."/>
            <person name="Watanabe K."/>
        </authorList>
    </citation>
    <scope>NUCLEOTIDE SEQUENCE [LARGE SCALE GENOMIC DNA]</scope>
    <source>
        <strain evidence="1 2">MMFC1</strain>
    </source>
</reference>
<dbReference type="AlphaFoldDB" id="A0A348AGW8"/>
<sequence>MKKKCDCQYPKYDDCHDYKSDYCDDYEADDYCEVSCPTPKMKCHPTKECVKTYKCYYRLYRISYYRLYRVCPQCGHEHDYYHHRGVCPRCMM</sequence>
<proteinExistence type="predicted"/>
<protein>
    <submittedName>
        <fullName evidence="1">Uncharacterized protein</fullName>
    </submittedName>
</protein>
<evidence type="ECO:0000313" key="2">
    <source>
        <dbReference type="Proteomes" id="UP000276437"/>
    </source>
</evidence>
<dbReference type="EMBL" id="AP018449">
    <property type="protein sequence ID" value="BBB90316.1"/>
    <property type="molecule type" value="Genomic_DNA"/>
</dbReference>
<gene>
    <name evidence="1" type="ORF">MAMMFC1_00964</name>
</gene>
<dbReference type="Proteomes" id="UP000276437">
    <property type="component" value="Chromosome"/>
</dbReference>
<dbReference type="KEGG" id="mana:MAMMFC1_00964"/>
<name>A0A348AGW8_9FIRM</name>
<keyword evidence="2" id="KW-1185">Reference proteome</keyword>
<evidence type="ECO:0000313" key="1">
    <source>
        <dbReference type="EMBL" id="BBB90316.1"/>
    </source>
</evidence>